<name>A0A511N2M8_DEIC1</name>
<keyword evidence="2" id="KW-1185">Reference proteome</keyword>
<dbReference type="InterPro" id="IPR011990">
    <property type="entry name" value="TPR-like_helical_dom_sf"/>
</dbReference>
<protein>
    <submittedName>
        <fullName evidence="1">Uncharacterized protein</fullName>
    </submittedName>
</protein>
<proteinExistence type="predicted"/>
<sequence>MREIRYVELENHLNGLQKEFEQGKLNENDLQQAFSAFESQFKTVGPMIAEWVERFPRSYAARLAQAKWFLAQGLLYRGGATFDRVSIRGRRGLQYFLELARGAATESLTMTEKPLLSWILLGEVYHVQGNRLTVQNIQQSQFPEWYVQGHICHPQSMLLRTRMLHTLRKEWGGSRDHMFHYIEGQRDQIPEQHLNQLWGEFHANLAHHLFHFQDQTEEALKAIDQAISYHSRFYYSKVFYLWFEQEEQAMLLLEERMNHDGMLLRHQTIGKASYVAEEAMSRNPAMSKMIFQYMVWRAEDGDLEALPVLGKALLDQPSLDPETPAYFWLERAIAEGAVQSGQLYAEYLRDQSKELPREKLRKVLLTADQGSDFCAYLVYRYFRWYQKAFQLSPLKRYHYLHLAADGGNEKACLRLGNMLKAGRLVLDAQGQLVPHYGKPDQESQEYGVYLLQRPQSSSDSPWYIRLLNSAIEKTESLSWWALHQEGASGKTEEPATPGGWRKWLRYWWVFFLVFSLLRLLGNLLS</sequence>
<dbReference type="AlphaFoldDB" id="A0A511N2M8"/>
<gene>
    <name evidence="1" type="ORF">DC3_27280</name>
</gene>
<evidence type="ECO:0000313" key="1">
    <source>
        <dbReference type="EMBL" id="GEM47093.1"/>
    </source>
</evidence>
<accession>A0A511N2M8</accession>
<reference evidence="1 2" key="1">
    <citation type="submission" date="2019-07" db="EMBL/GenBank/DDBJ databases">
        <title>Whole genome shotgun sequence of Deinococcus cellulosilyticus NBRC 106333.</title>
        <authorList>
            <person name="Hosoyama A."/>
            <person name="Uohara A."/>
            <person name="Ohji S."/>
            <person name="Ichikawa N."/>
        </authorList>
    </citation>
    <scope>NUCLEOTIDE SEQUENCE [LARGE SCALE GENOMIC DNA]</scope>
    <source>
        <strain evidence="1 2">NBRC 106333</strain>
    </source>
</reference>
<dbReference type="Gene3D" id="1.25.40.10">
    <property type="entry name" value="Tetratricopeptide repeat domain"/>
    <property type="match status" value="1"/>
</dbReference>
<dbReference type="EMBL" id="BJXB01000011">
    <property type="protein sequence ID" value="GEM47093.1"/>
    <property type="molecule type" value="Genomic_DNA"/>
</dbReference>
<organism evidence="1 2">
    <name type="scientific">Deinococcus cellulosilyticus (strain DSM 18568 / NBRC 106333 / KACC 11606 / 5516J-15)</name>
    <dbReference type="NCBI Taxonomy" id="1223518"/>
    <lineage>
        <taxon>Bacteria</taxon>
        <taxon>Thermotogati</taxon>
        <taxon>Deinococcota</taxon>
        <taxon>Deinococci</taxon>
        <taxon>Deinococcales</taxon>
        <taxon>Deinococcaceae</taxon>
        <taxon>Deinococcus</taxon>
    </lineage>
</organism>
<evidence type="ECO:0000313" key="2">
    <source>
        <dbReference type="Proteomes" id="UP000321306"/>
    </source>
</evidence>
<dbReference type="Proteomes" id="UP000321306">
    <property type="component" value="Unassembled WGS sequence"/>
</dbReference>
<comment type="caution">
    <text evidence="1">The sequence shown here is derived from an EMBL/GenBank/DDBJ whole genome shotgun (WGS) entry which is preliminary data.</text>
</comment>